<organism evidence="2 3">
    <name type="scientific">Fulvitalea axinellae</name>
    <dbReference type="NCBI Taxonomy" id="1182444"/>
    <lineage>
        <taxon>Bacteria</taxon>
        <taxon>Pseudomonadati</taxon>
        <taxon>Bacteroidota</taxon>
        <taxon>Cytophagia</taxon>
        <taxon>Cytophagales</taxon>
        <taxon>Persicobacteraceae</taxon>
        <taxon>Fulvitalea</taxon>
    </lineage>
</organism>
<proteinExistence type="predicted"/>
<evidence type="ECO:0000256" key="1">
    <source>
        <dbReference type="SAM" id="Coils"/>
    </source>
</evidence>
<dbReference type="RefSeq" id="WP_338391264.1">
    <property type="nucleotide sequence ID" value="NZ_AP025314.1"/>
</dbReference>
<evidence type="ECO:0000313" key="2">
    <source>
        <dbReference type="EMBL" id="BDD09667.1"/>
    </source>
</evidence>
<feature type="coiled-coil region" evidence="1">
    <location>
        <begin position="125"/>
        <end position="152"/>
    </location>
</feature>
<keyword evidence="3" id="KW-1185">Reference proteome</keyword>
<dbReference type="AlphaFoldDB" id="A0AAU9CW99"/>
<dbReference type="EMBL" id="AP025314">
    <property type="protein sequence ID" value="BDD09667.1"/>
    <property type="molecule type" value="Genomic_DNA"/>
</dbReference>
<gene>
    <name evidence="2" type="ORF">FUAX_20990</name>
</gene>
<sequence length="253" mass="29582">MEIFNEKESVEYQRQIELIYRPEEATLKDLECLLELIREYPYCQNFRILAAKIAHDNGFKDKETLLRKAVLYSSNRNRLKSFVMEELNVPVPKGFSLESLYEPVTEFKKEHEEETTPTEKQPDIYSEVMDSLLSMKENKDKLQNQIEHTDSNASPTAPKPAMARGLEWSIVNDFIKDEPSINKPLNYDPENKKNYEDLAARSGTMDKEFASENLARILVKQGKSKEASKIYKRLILKYPEKKTYFVKLINELQ</sequence>
<dbReference type="KEGG" id="fax:FUAX_20990"/>
<accession>A0AAU9CW99</accession>
<dbReference type="Proteomes" id="UP001348817">
    <property type="component" value="Chromosome"/>
</dbReference>
<reference evidence="2 3" key="1">
    <citation type="submission" date="2021-12" db="EMBL/GenBank/DDBJ databases">
        <title>Genome sequencing of bacteria with rrn-lacking chromosome and rrn-plasmid.</title>
        <authorList>
            <person name="Anda M."/>
            <person name="Iwasaki W."/>
        </authorList>
    </citation>
    <scope>NUCLEOTIDE SEQUENCE [LARGE SCALE GENOMIC DNA]</scope>
    <source>
        <strain evidence="2 3">DSM 100852</strain>
    </source>
</reference>
<evidence type="ECO:0008006" key="4">
    <source>
        <dbReference type="Google" id="ProtNLM"/>
    </source>
</evidence>
<evidence type="ECO:0000313" key="3">
    <source>
        <dbReference type="Proteomes" id="UP001348817"/>
    </source>
</evidence>
<keyword evidence="1" id="KW-0175">Coiled coil</keyword>
<protein>
    <recommendedName>
        <fullName evidence="4">Tetratricopeptide repeat protein</fullName>
    </recommendedName>
</protein>
<name>A0AAU9CW99_9BACT</name>